<proteinExistence type="predicted"/>
<accession>A0A1V2ABT2</accession>
<dbReference type="Proteomes" id="UP000188613">
    <property type="component" value="Unassembled WGS sequence"/>
</dbReference>
<reference evidence="2 3" key="1">
    <citation type="submission" date="2016-12" db="EMBL/GenBank/DDBJ databases">
        <title>Domibacillus sp. SAB 38T whole genome sequencing.</title>
        <authorList>
            <person name="Verma A."/>
            <person name="Ojha A.K."/>
            <person name="Krishnamurthi S."/>
        </authorList>
    </citation>
    <scope>NUCLEOTIDE SEQUENCE [LARGE SCALE GENOMIC DNA]</scope>
    <source>
        <strain evidence="2 3">SAB 38</strain>
    </source>
</reference>
<keyword evidence="3" id="KW-1185">Reference proteome</keyword>
<dbReference type="EMBL" id="MSFI01000002">
    <property type="protein sequence ID" value="OMP68453.1"/>
    <property type="molecule type" value="Genomic_DNA"/>
</dbReference>
<dbReference type="AlphaFoldDB" id="A0A1V2ABT2"/>
<keyword evidence="1" id="KW-0732">Signal</keyword>
<feature type="chain" id="PRO_5013160727" description="Lipoprotein" evidence="1">
    <location>
        <begin position="23"/>
        <end position="396"/>
    </location>
</feature>
<evidence type="ECO:0008006" key="4">
    <source>
        <dbReference type="Google" id="ProtNLM"/>
    </source>
</evidence>
<dbReference type="RefSeq" id="WP_076763638.1">
    <property type="nucleotide sequence ID" value="NZ_MSFI01000002.1"/>
</dbReference>
<organism evidence="2 3">
    <name type="scientific">Domibacillus epiphyticus</name>
    <dbReference type="NCBI Taxonomy" id="1714355"/>
    <lineage>
        <taxon>Bacteria</taxon>
        <taxon>Bacillati</taxon>
        <taxon>Bacillota</taxon>
        <taxon>Bacilli</taxon>
        <taxon>Bacillales</taxon>
        <taxon>Bacillaceae</taxon>
        <taxon>Domibacillus</taxon>
    </lineage>
</organism>
<evidence type="ECO:0000256" key="1">
    <source>
        <dbReference type="SAM" id="SignalP"/>
    </source>
</evidence>
<evidence type="ECO:0000313" key="3">
    <source>
        <dbReference type="Proteomes" id="UP000188613"/>
    </source>
</evidence>
<feature type="signal peptide" evidence="1">
    <location>
        <begin position="1"/>
        <end position="22"/>
    </location>
</feature>
<sequence>MKKTVILAVLIVCILGSVSAYLAAKSSEQKKRVVVNGVENLAFMNEIPEDHYLLFYPSDVRASQEFVLVKEVSETGEIIKEYEVHDDAFRRMKVHQKPANPNELYISFFGEAVIENCYYTYDTQKRTFKKVDLAYFKYDTGVDHIMHYGPDVLLQNLVSHKTGDQNLNEETGNFQMSITNDTEQKSYETEYELIPLWSPLLELGNKIIYAGIGEEDNQGVAKGAIGLIDRKTGQTIYMDFGQKSSQFYTVYGTENHAYIISNEGKMFVLNQDLTFKEYDTFKSVPAQDSYFTDSGGNLLIDQDRALHFVYSEQNGPTLGLLTFKGEPAFSPMNKSYIQPDMNYRILYQDTEQGEIYMVESDGEEKGNLLVIDSKTFDLVHKISIEYDHLLDFVVKR</sequence>
<gene>
    <name evidence="2" type="ORF">BTO28_02195</name>
</gene>
<evidence type="ECO:0000313" key="2">
    <source>
        <dbReference type="EMBL" id="OMP68453.1"/>
    </source>
</evidence>
<name>A0A1V2ABT2_9BACI</name>
<dbReference type="OrthoDB" id="2795075at2"/>
<comment type="caution">
    <text evidence="2">The sequence shown here is derived from an EMBL/GenBank/DDBJ whole genome shotgun (WGS) entry which is preliminary data.</text>
</comment>
<protein>
    <recommendedName>
        <fullName evidence="4">Lipoprotein</fullName>
    </recommendedName>
</protein>